<evidence type="ECO:0000256" key="6">
    <source>
        <dbReference type="ARBA" id="ARBA00023203"/>
    </source>
</evidence>
<dbReference type="GO" id="GO:0005856">
    <property type="term" value="C:cytoskeleton"/>
    <property type="evidence" value="ECO:0007669"/>
    <property type="project" value="UniProtKB-SubCell"/>
</dbReference>
<feature type="region of interest" description="Disordered" evidence="9">
    <location>
        <begin position="1"/>
        <end position="88"/>
    </location>
</feature>
<dbReference type="InterPro" id="IPR011993">
    <property type="entry name" value="PH-like_dom_sf"/>
</dbReference>
<evidence type="ECO:0000256" key="4">
    <source>
        <dbReference type="ARBA" id="ARBA00022490"/>
    </source>
</evidence>
<dbReference type="SUPFAM" id="SSF50729">
    <property type="entry name" value="PH domain-like"/>
    <property type="match status" value="1"/>
</dbReference>
<dbReference type="PANTHER" id="PTHR11202">
    <property type="entry name" value="SPROUTY-RELATED, EVH1 DOMAIN-CONTAINING PROTEIN FAMILY MEMBER"/>
    <property type="match status" value="1"/>
</dbReference>
<sequence length="494" mass="52888">MSQQRSLSQTNLASNFQYSTHSLKGRSPSVKSQSSVPASQPDWEYQAITQNGSANWKRGHSCKERNPQPPSVSRPPALSRRSKSVSQMEVSPAIQQHQSYISMEHPVCNITASVMIYDNPEKKWVHAGNSNSLSRVQIYHHTQNNSYRVVGRLKADQTVVINSAILKGLKYNQATPTFHQWRDSRQVYGLNFQSEEDAQSFASAMMSALESLSAPSRPPVPTSVPPQPPSQGPPQQNGPSVQEDIRTRPAETQNQRSYSSSEPPASSVTRISPEAPTVPSSAPPAPPAPQPPAAPAAPPAPPGPPPPPSGGGPPPPPPPPPPPTQSAGAAPGGSGLAGALQAAKLKKVAKDDAAGGGDSGSAPKPRGGGMVDMMSEMQMKLKKRQQVQNNDEGKSGRTSPPNQNKDVARKPWEKTPAPVASRPKVNGISSVDGSNSPLANRRRGSFQKESKESSNASDSDLEKMKQEILTEMRKEMQKMKAEIIDAIKQELGKS</sequence>
<feature type="compositionally biased region" description="Polar residues" evidence="9">
    <location>
        <begin position="1"/>
        <end position="22"/>
    </location>
</feature>
<evidence type="ECO:0000256" key="2">
    <source>
        <dbReference type="ARBA" id="ARBA00004510"/>
    </source>
</evidence>
<dbReference type="SUPFAM" id="SSF118370">
    <property type="entry name" value="Vasodilator-stimulated phosphoprotein, VASP, tetramerisation domain"/>
    <property type="match status" value="1"/>
</dbReference>
<feature type="compositionally biased region" description="Polar residues" evidence="9">
    <location>
        <begin position="386"/>
        <end position="405"/>
    </location>
</feature>
<dbReference type="Pfam" id="PF08776">
    <property type="entry name" value="VASP_tetra"/>
    <property type="match status" value="1"/>
</dbReference>
<dbReference type="GO" id="GO:0017124">
    <property type="term" value="F:SH3 domain binding"/>
    <property type="evidence" value="ECO:0007669"/>
    <property type="project" value="UniProtKB-KW"/>
</dbReference>
<dbReference type="PROSITE" id="PS50229">
    <property type="entry name" value="WH1"/>
    <property type="match status" value="1"/>
</dbReference>
<evidence type="ECO:0000256" key="8">
    <source>
        <dbReference type="ARBA" id="ARBA00023273"/>
    </source>
</evidence>
<organism evidence="11 12">
    <name type="scientific">Holothuria leucospilota</name>
    <name type="common">Black long sea cucumber</name>
    <name type="synonym">Mertensiothuria leucospilota</name>
    <dbReference type="NCBI Taxonomy" id="206669"/>
    <lineage>
        <taxon>Eukaryota</taxon>
        <taxon>Metazoa</taxon>
        <taxon>Echinodermata</taxon>
        <taxon>Eleutherozoa</taxon>
        <taxon>Echinozoa</taxon>
        <taxon>Holothuroidea</taxon>
        <taxon>Aspidochirotacea</taxon>
        <taxon>Aspidochirotida</taxon>
        <taxon>Holothuriidae</taxon>
        <taxon>Holothuria</taxon>
    </lineage>
</organism>
<feature type="compositionally biased region" description="Polar residues" evidence="9">
    <location>
        <begin position="29"/>
        <end position="38"/>
    </location>
</feature>
<protein>
    <submittedName>
        <fullName evidence="11">Ena/VASP-like protein</fullName>
    </submittedName>
</protein>
<dbReference type="OrthoDB" id="31170at2759"/>
<dbReference type="AlphaFoldDB" id="A0A9Q1CKB6"/>
<keyword evidence="4" id="KW-0963">Cytoplasm</keyword>
<comment type="similarity">
    <text evidence="3">Belongs to the Ena/VASP family.</text>
</comment>
<evidence type="ECO:0000256" key="3">
    <source>
        <dbReference type="ARBA" id="ARBA00009785"/>
    </source>
</evidence>
<keyword evidence="12" id="KW-1185">Reference proteome</keyword>
<keyword evidence="7" id="KW-0206">Cytoskeleton</keyword>
<evidence type="ECO:0000313" key="12">
    <source>
        <dbReference type="Proteomes" id="UP001152320"/>
    </source>
</evidence>
<dbReference type="InterPro" id="IPR038023">
    <property type="entry name" value="VASP_sf"/>
</dbReference>
<keyword evidence="6" id="KW-0009">Actin-binding</keyword>
<gene>
    <name evidence="11" type="ORF">HOLleu_09197</name>
</gene>
<dbReference type="Pfam" id="PF00568">
    <property type="entry name" value="WH1"/>
    <property type="match status" value="1"/>
</dbReference>
<dbReference type="CDD" id="cd01207">
    <property type="entry name" value="EVH1_Ena_VASP-like"/>
    <property type="match status" value="1"/>
</dbReference>
<keyword evidence="5" id="KW-0729">SH3-binding</keyword>
<feature type="compositionally biased region" description="Low complexity" evidence="9">
    <location>
        <begin position="233"/>
        <end position="242"/>
    </location>
</feature>
<dbReference type="Proteomes" id="UP001152320">
    <property type="component" value="Chromosome 3"/>
</dbReference>
<feature type="region of interest" description="Disordered" evidence="9">
    <location>
        <begin position="209"/>
        <end position="465"/>
    </location>
</feature>
<evidence type="ECO:0000313" key="11">
    <source>
        <dbReference type="EMBL" id="KAJ8046039.1"/>
    </source>
</evidence>
<comment type="caution">
    <text evidence="11">The sequence shown here is derived from an EMBL/GenBank/DDBJ whole genome shotgun (WGS) entry which is preliminary data.</text>
</comment>
<evidence type="ECO:0000256" key="9">
    <source>
        <dbReference type="SAM" id="MobiDB-lite"/>
    </source>
</evidence>
<name>A0A9Q1CKB6_HOLLE</name>
<feature type="compositionally biased region" description="Pro residues" evidence="9">
    <location>
        <begin position="216"/>
        <end position="232"/>
    </location>
</feature>
<accession>A0A9Q1CKB6</accession>
<feature type="compositionally biased region" description="Low complexity" evidence="9">
    <location>
        <begin position="257"/>
        <end position="267"/>
    </location>
</feature>
<dbReference type="PANTHER" id="PTHR11202:SF22">
    <property type="entry name" value="PROTEIN ENABLED"/>
    <property type="match status" value="1"/>
</dbReference>
<dbReference type="GO" id="GO:0030027">
    <property type="term" value="C:lamellipodium"/>
    <property type="evidence" value="ECO:0007669"/>
    <property type="project" value="UniProtKB-SubCell"/>
</dbReference>
<proteinExistence type="inferred from homology"/>
<feature type="compositionally biased region" description="Polar residues" evidence="9">
    <location>
        <begin position="427"/>
        <end position="438"/>
    </location>
</feature>
<dbReference type="GO" id="GO:0005737">
    <property type="term" value="C:cytoplasm"/>
    <property type="evidence" value="ECO:0007669"/>
    <property type="project" value="UniProtKB-ARBA"/>
</dbReference>
<dbReference type="InterPro" id="IPR014885">
    <property type="entry name" value="VASP_tetra"/>
</dbReference>
<evidence type="ECO:0000256" key="5">
    <source>
        <dbReference type="ARBA" id="ARBA00023036"/>
    </source>
</evidence>
<reference evidence="11" key="1">
    <citation type="submission" date="2021-10" db="EMBL/GenBank/DDBJ databases">
        <title>Tropical sea cucumber genome reveals ecological adaptation and Cuvierian tubules defense mechanism.</title>
        <authorList>
            <person name="Chen T."/>
        </authorList>
    </citation>
    <scope>NUCLEOTIDE SEQUENCE</scope>
    <source>
        <strain evidence="11">Nanhai2018</strain>
        <tissue evidence="11">Muscle</tissue>
    </source>
</reference>
<evidence type="ECO:0000256" key="7">
    <source>
        <dbReference type="ARBA" id="ARBA00023212"/>
    </source>
</evidence>
<dbReference type="SMART" id="SM00461">
    <property type="entry name" value="WH1"/>
    <property type="match status" value="1"/>
</dbReference>
<comment type="subcellular location">
    <subcellularLocation>
        <location evidence="2">Cell projection</location>
        <location evidence="2">Lamellipodium</location>
    </subcellularLocation>
    <subcellularLocation>
        <location evidence="1">Cytoplasm</location>
        <location evidence="1">Cytoskeleton</location>
    </subcellularLocation>
</comment>
<dbReference type="GO" id="GO:0003779">
    <property type="term" value="F:actin binding"/>
    <property type="evidence" value="ECO:0007669"/>
    <property type="project" value="UniProtKB-KW"/>
</dbReference>
<evidence type="ECO:0000259" key="10">
    <source>
        <dbReference type="PROSITE" id="PS50229"/>
    </source>
</evidence>
<dbReference type="InterPro" id="IPR000697">
    <property type="entry name" value="WH1/EVH1_dom"/>
</dbReference>
<feature type="domain" description="WH1" evidence="10">
    <location>
        <begin position="99"/>
        <end position="212"/>
    </location>
</feature>
<dbReference type="Gene3D" id="2.30.29.30">
    <property type="entry name" value="Pleckstrin-homology domain (PH domain)/Phosphotyrosine-binding domain (PTB)"/>
    <property type="match status" value="1"/>
</dbReference>
<feature type="compositionally biased region" description="Pro residues" evidence="9">
    <location>
        <begin position="281"/>
        <end position="324"/>
    </location>
</feature>
<evidence type="ECO:0000256" key="1">
    <source>
        <dbReference type="ARBA" id="ARBA00004245"/>
    </source>
</evidence>
<keyword evidence="8" id="KW-0966">Cell projection</keyword>
<dbReference type="EMBL" id="JAIZAY010000003">
    <property type="protein sequence ID" value="KAJ8046039.1"/>
    <property type="molecule type" value="Genomic_DNA"/>
</dbReference>
<dbReference type="Gene3D" id="1.20.5.1160">
    <property type="entry name" value="Vasodilator-stimulated phosphoprotein"/>
    <property type="match status" value="1"/>
</dbReference>